<dbReference type="InterPro" id="IPR000182">
    <property type="entry name" value="GNAT_dom"/>
</dbReference>
<protein>
    <recommendedName>
        <fullName evidence="1">N-acetyltransferase domain-containing protein</fullName>
    </recommendedName>
</protein>
<name>A0A167KLZ2_9GAMM</name>
<dbReference type="EMBL" id="AUXX01000036">
    <property type="protein sequence ID" value="KZN62981.1"/>
    <property type="molecule type" value="Genomic_DNA"/>
</dbReference>
<dbReference type="RefSeq" id="WP_063373575.1">
    <property type="nucleotide sequence ID" value="NZ_AUXX01000036.1"/>
</dbReference>
<dbReference type="PANTHER" id="PTHR43792">
    <property type="entry name" value="GNAT FAMILY, PUTATIVE (AFU_ORTHOLOGUE AFUA_3G00765)-RELATED-RELATED"/>
    <property type="match status" value="1"/>
</dbReference>
<accession>A0A167KLZ2</accession>
<sequence>MELLTTRLVLRLVNYRDSQVLHDILNDPQVSYFNDYGNALSIQDIKAMIQSDLELFYQGVGVRMMLIKEGVRIGSIGLFDYCDSTSRIYVGYELAPQYWNQGFMREAANCLLSSINLVLSKALVEEVRAKVSSKNIRSLNLLTHLGFEKRHSEYRLCLCDSNRKILIKD</sequence>
<dbReference type="PANTHER" id="PTHR43792:SF1">
    <property type="entry name" value="N-ACETYLTRANSFERASE DOMAIN-CONTAINING PROTEIN"/>
    <property type="match status" value="1"/>
</dbReference>
<reference evidence="2 3" key="1">
    <citation type="submission" date="2013-07" db="EMBL/GenBank/DDBJ databases">
        <title>Comparative Genomic and Metabolomic Analysis of Twelve Strains of Pseudoalteromonas luteoviolacea.</title>
        <authorList>
            <person name="Vynne N.G."/>
            <person name="Mansson M."/>
            <person name="Gram L."/>
        </authorList>
    </citation>
    <scope>NUCLEOTIDE SEQUENCE [LARGE SCALE GENOMIC DNA]</scope>
    <source>
        <strain evidence="2 3">S4060-1</strain>
    </source>
</reference>
<dbReference type="Proteomes" id="UP000076661">
    <property type="component" value="Unassembled WGS sequence"/>
</dbReference>
<dbReference type="InterPro" id="IPR016181">
    <property type="entry name" value="Acyl_CoA_acyltransferase"/>
</dbReference>
<comment type="caution">
    <text evidence="2">The sequence shown here is derived from an EMBL/GenBank/DDBJ whole genome shotgun (WGS) entry which is preliminary data.</text>
</comment>
<dbReference type="AlphaFoldDB" id="A0A167KLZ2"/>
<gene>
    <name evidence="2" type="ORF">N478_24915</name>
</gene>
<evidence type="ECO:0000259" key="1">
    <source>
        <dbReference type="Pfam" id="PF13302"/>
    </source>
</evidence>
<dbReference type="GO" id="GO:0016747">
    <property type="term" value="F:acyltransferase activity, transferring groups other than amino-acyl groups"/>
    <property type="evidence" value="ECO:0007669"/>
    <property type="project" value="InterPro"/>
</dbReference>
<proteinExistence type="predicted"/>
<dbReference type="Gene3D" id="3.40.630.30">
    <property type="match status" value="1"/>
</dbReference>
<dbReference type="PATRIC" id="fig|1365257.3.peg.3901"/>
<evidence type="ECO:0000313" key="2">
    <source>
        <dbReference type="EMBL" id="KZN62981.1"/>
    </source>
</evidence>
<organism evidence="2 3">
    <name type="scientific">Pseudoalteromonas luteoviolacea S4060-1</name>
    <dbReference type="NCBI Taxonomy" id="1365257"/>
    <lineage>
        <taxon>Bacteria</taxon>
        <taxon>Pseudomonadati</taxon>
        <taxon>Pseudomonadota</taxon>
        <taxon>Gammaproteobacteria</taxon>
        <taxon>Alteromonadales</taxon>
        <taxon>Pseudoalteromonadaceae</taxon>
        <taxon>Pseudoalteromonas</taxon>
    </lineage>
</organism>
<dbReference type="InterPro" id="IPR051531">
    <property type="entry name" value="N-acetyltransferase"/>
</dbReference>
<evidence type="ECO:0000313" key="3">
    <source>
        <dbReference type="Proteomes" id="UP000076661"/>
    </source>
</evidence>
<feature type="domain" description="N-acetyltransferase" evidence="1">
    <location>
        <begin position="7"/>
        <end position="148"/>
    </location>
</feature>
<dbReference type="SUPFAM" id="SSF55729">
    <property type="entry name" value="Acyl-CoA N-acyltransferases (Nat)"/>
    <property type="match status" value="1"/>
</dbReference>
<dbReference type="Pfam" id="PF13302">
    <property type="entry name" value="Acetyltransf_3"/>
    <property type="match status" value="1"/>
</dbReference>